<evidence type="ECO:0000313" key="3">
    <source>
        <dbReference type="Proteomes" id="UP000018680"/>
    </source>
</evidence>
<evidence type="ECO:0000313" key="2">
    <source>
        <dbReference type="EMBL" id="AHC13912.1"/>
    </source>
</evidence>
<dbReference type="eggNOG" id="COG0398">
    <property type="taxonomic scope" value="Bacteria"/>
</dbReference>
<dbReference type="Pfam" id="PF04784">
    <property type="entry name" value="DUF547"/>
    <property type="match status" value="1"/>
</dbReference>
<reference evidence="2 3" key="1">
    <citation type="journal article" date="2015" name="Stand. Genomic Sci.">
        <title>Complete genome sequence and description of Salinispira pacifica gen. nov., sp. nov., a novel spirochaete isolated form a hypersaline microbial mat.</title>
        <authorList>
            <person name="Ben Hania W."/>
            <person name="Joseph M."/>
            <person name="Schumann P."/>
            <person name="Bunk B."/>
            <person name="Fiebig A."/>
            <person name="Sproer C."/>
            <person name="Klenk H.P."/>
            <person name="Fardeau M.L."/>
            <person name="Spring S."/>
        </authorList>
    </citation>
    <scope>NUCLEOTIDE SEQUENCE [LARGE SCALE GENOMIC DNA]</scope>
    <source>
        <strain evidence="2 3">L21-RPul-D2</strain>
    </source>
</reference>
<dbReference type="STRING" id="1307761.L21SP2_0480"/>
<dbReference type="KEGG" id="slr:L21SP2_0480"/>
<name>V5WDP9_9SPIO</name>
<dbReference type="HOGENOM" id="CLU_054137_1_1_12"/>
<proteinExistence type="predicted"/>
<sequence>MYLCKPDIRIIFLGAVYALLVTAGLAAAPQAELWPRWEAHDPGSTQQLDHGQWDDFLDQNLDTDTADGIHRMRYGDVSLVQREELDAYLEYLASQRVSGMNRNEQFAYWVNLYNALTVNLILEQYPVDSIRDISKPWDTPLISIEGIELTLNDIEHRILRPIWDDPRIHYAVNCASMGCPNLQPRAFTSDNNERLLEKAATEYINHPRGADFSGRNPRLSSIYNWYQEDFENSVEGVLDHITDYAEGMTLDGAQDYISRGYPGRIRYDYDWSLNE</sequence>
<dbReference type="OrthoDB" id="526867at2"/>
<dbReference type="Proteomes" id="UP000018680">
    <property type="component" value="Chromosome"/>
</dbReference>
<gene>
    <name evidence="2" type="ORF">L21SP2_0480</name>
</gene>
<feature type="domain" description="DUF547" evidence="1">
    <location>
        <begin position="98"/>
        <end position="204"/>
    </location>
</feature>
<protein>
    <submittedName>
        <fullName evidence="2">Uncharacterized protein DUF547</fullName>
    </submittedName>
</protein>
<organism evidence="2 3">
    <name type="scientific">Salinispira pacifica</name>
    <dbReference type="NCBI Taxonomy" id="1307761"/>
    <lineage>
        <taxon>Bacteria</taxon>
        <taxon>Pseudomonadati</taxon>
        <taxon>Spirochaetota</taxon>
        <taxon>Spirochaetia</taxon>
        <taxon>Spirochaetales</taxon>
        <taxon>Spirochaetaceae</taxon>
        <taxon>Salinispira</taxon>
    </lineage>
</organism>
<dbReference type="AlphaFoldDB" id="V5WDP9"/>
<keyword evidence="3" id="KW-1185">Reference proteome</keyword>
<dbReference type="PATRIC" id="fig|1307761.3.peg.480"/>
<dbReference type="InterPro" id="IPR006869">
    <property type="entry name" value="DUF547"/>
</dbReference>
<dbReference type="RefSeq" id="WP_024266844.1">
    <property type="nucleotide sequence ID" value="NC_023035.1"/>
</dbReference>
<dbReference type="PANTHER" id="PTHR46361">
    <property type="entry name" value="ELECTRON CARRIER/ PROTEIN DISULFIDE OXIDOREDUCTASE"/>
    <property type="match status" value="1"/>
</dbReference>
<dbReference type="EMBL" id="CP006939">
    <property type="protein sequence ID" value="AHC13912.1"/>
    <property type="molecule type" value="Genomic_DNA"/>
</dbReference>
<evidence type="ECO:0000259" key="1">
    <source>
        <dbReference type="Pfam" id="PF04784"/>
    </source>
</evidence>
<dbReference type="PANTHER" id="PTHR46361:SF3">
    <property type="entry name" value="ELECTRON CARRIER_ PROTEIN DISULFIDE OXIDOREDUCTASE"/>
    <property type="match status" value="1"/>
</dbReference>
<accession>V5WDP9</accession>